<comment type="caution">
    <text evidence="2">The sequence shown here is derived from an EMBL/GenBank/DDBJ whole genome shotgun (WGS) entry which is preliminary data.</text>
</comment>
<keyword evidence="1" id="KW-1133">Transmembrane helix</keyword>
<dbReference type="Proteomes" id="UP000297385">
    <property type="component" value="Unassembled WGS sequence"/>
</dbReference>
<keyword evidence="1" id="KW-0812">Transmembrane</keyword>
<keyword evidence="1" id="KW-0472">Membrane</keyword>
<name>A0A4Y8N5Q0_9BURK</name>
<feature type="transmembrane region" description="Helical" evidence="1">
    <location>
        <begin position="36"/>
        <end position="65"/>
    </location>
</feature>
<dbReference type="RefSeq" id="WP_134456812.1">
    <property type="nucleotide sequence ID" value="NZ_JBHMFL010000090.1"/>
</dbReference>
<proteinExistence type="predicted"/>
<reference evidence="2 3" key="1">
    <citation type="submission" date="2019-03" db="EMBL/GenBank/DDBJ databases">
        <title>Complete Genome Sequence of Paraburkholderia dipogonis ICMP 19430T, a Nitrogen-fixing Symbiont of the South African Invasive Legume Dipogon lignosus in New Zealand.</title>
        <authorList>
            <person name="De Meyer S.E."/>
        </authorList>
    </citation>
    <scope>NUCLEOTIDE SEQUENCE [LARGE SCALE GENOMIC DNA]</scope>
    <source>
        <strain evidence="2 3">ICMP 19430</strain>
    </source>
</reference>
<accession>A0A4Y8N5Q0</accession>
<organism evidence="2 3">
    <name type="scientific">Paraburkholderia dipogonis</name>
    <dbReference type="NCBI Taxonomy" id="1211383"/>
    <lineage>
        <taxon>Bacteria</taxon>
        <taxon>Pseudomonadati</taxon>
        <taxon>Pseudomonadota</taxon>
        <taxon>Betaproteobacteria</taxon>
        <taxon>Burkholderiales</taxon>
        <taxon>Burkholderiaceae</taxon>
        <taxon>Paraburkholderia</taxon>
    </lineage>
</organism>
<feature type="transmembrane region" description="Helical" evidence="1">
    <location>
        <begin position="9"/>
        <end position="30"/>
    </location>
</feature>
<evidence type="ECO:0000256" key="1">
    <source>
        <dbReference type="SAM" id="Phobius"/>
    </source>
</evidence>
<dbReference type="EMBL" id="SNVI01000001">
    <property type="protein sequence ID" value="TFE45035.1"/>
    <property type="molecule type" value="Genomic_DNA"/>
</dbReference>
<dbReference type="GeneID" id="97306379"/>
<evidence type="ECO:0000313" key="2">
    <source>
        <dbReference type="EMBL" id="TFE45035.1"/>
    </source>
</evidence>
<protein>
    <submittedName>
        <fullName evidence="2">Uncharacterized protein</fullName>
    </submittedName>
</protein>
<dbReference type="AlphaFoldDB" id="A0A4Y8N5Q0"/>
<evidence type="ECO:0000313" key="3">
    <source>
        <dbReference type="Proteomes" id="UP000297385"/>
    </source>
</evidence>
<sequence length="162" mass="18396">MEETQSKMWFSGVAVLPYLVLAGLYTWLIHGHRKDFMAAAVVLIGGRILYAVLDSITSSIAWRVYARKRTTAKMRKLFEDEGLPMRRYPAETLSLYLLRIENDQDEHPYPVTVKCAARELSTLIEQAKHDGLVKGARMERAITDAYDRHTISSTVQNPLGVN</sequence>
<gene>
    <name evidence="2" type="ORF">E2553_08375</name>
</gene>